<feature type="chain" id="PRO_5038424990" description="Beta-lactamase-related domain-containing protein" evidence="1">
    <location>
        <begin position="24"/>
        <end position="415"/>
    </location>
</feature>
<evidence type="ECO:0000313" key="4">
    <source>
        <dbReference type="Proteomes" id="UP000321685"/>
    </source>
</evidence>
<evidence type="ECO:0000256" key="1">
    <source>
        <dbReference type="SAM" id="SignalP"/>
    </source>
</evidence>
<dbReference type="Gene3D" id="3.40.710.10">
    <property type="entry name" value="DD-peptidase/beta-lactamase superfamily"/>
    <property type="match status" value="1"/>
</dbReference>
<dbReference type="EMBL" id="BJVJ01000013">
    <property type="protein sequence ID" value="GEL22872.1"/>
    <property type="molecule type" value="Genomic_DNA"/>
</dbReference>
<dbReference type="InterPro" id="IPR001466">
    <property type="entry name" value="Beta-lactam-related"/>
</dbReference>
<feature type="signal peptide" evidence="1">
    <location>
        <begin position="1"/>
        <end position="23"/>
    </location>
</feature>
<comment type="caution">
    <text evidence="3">The sequence shown here is derived from an EMBL/GenBank/DDBJ whole genome shotgun (WGS) entry which is preliminary data.</text>
</comment>
<accession>A0A511DDJ7</accession>
<gene>
    <name evidence="3" type="ORF">PSU4_18260</name>
</gene>
<evidence type="ECO:0000313" key="3">
    <source>
        <dbReference type="EMBL" id="GEL22872.1"/>
    </source>
</evidence>
<dbReference type="PANTHER" id="PTHR46825:SF7">
    <property type="entry name" value="D-ALANYL-D-ALANINE CARBOXYPEPTIDASE"/>
    <property type="match status" value="1"/>
</dbReference>
<evidence type="ECO:0000259" key="2">
    <source>
        <dbReference type="Pfam" id="PF00144"/>
    </source>
</evidence>
<dbReference type="SUPFAM" id="SSF56601">
    <property type="entry name" value="beta-lactamase/transpeptidase-like"/>
    <property type="match status" value="1"/>
</dbReference>
<dbReference type="InterPro" id="IPR050491">
    <property type="entry name" value="AmpC-like"/>
</dbReference>
<dbReference type="PANTHER" id="PTHR46825">
    <property type="entry name" value="D-ALANYL-D-ALANINE-CARBOXYPEPTIDASE/ENDOPEPTIDASE AMPH"/>
    <property type="match status" value="1"/>
</dbReference>
<dbReference type="RefSeq" id="WP_147104908.1">
    <property type="nucleotide sequence ID" value="NZ_BJVJ01000013.1"/>
</dbReference>
<name>A0A511DDJ7_9PSEU</name>
<dbReference type="InterPro" id="IPR012338">
    <property type="entry name" value="Beta-lactam/transpept-like"/>
</dbReference>
<dbReference type="Proteomes" id="UP000321685">
    <property type="component" value="Unassembled WGS sequence"/>
</dbReference>
<dbReference type="Pfam" id="PF00144">
    <property type="entry name" value="Beta-lactamase"/>
    <property type="match status" value="1"/>
</dbReference>
<feature type="domain" description="Beta-lactamase-related" evidence="2">
    <location>
        <begin position="50"/>
        <end position="372"/>
    </location>
</feature>
<keyword evidence="4" id="KW-1185">Reference proteome</keyword>
<protein>
    <recommendedName>
        <fullName evidence="2">Beta-lactamase-related domain-containing protein</fullName>
    </recommendedName>
</protein>
<dbReference type="OrthoDB" id="5177574at2"/>
<dbReference type="AlphaFoldDB" id="A0A511DDJ7"/>
<reference evidence="3 4" key="1">
    <citation type="submission" date="2019-07" db="EMBL/GenBank/DDBJ databases">
        <title>Whole genome shotgun sequence of Pseudonocardia sulfidoxydans NBRC 16205.</title>
        <authorList>
            <person name="Hosoyama A."/>
            <person name="Uohara A."/>
            <person name="Ohji S."/>
            <person name="Ichikawa N."/>
        </authorList>
    </citation>
    <scope>NUCLEOTIDE SEQUENCE [LARGE SCALE GENOMIC DNA]</scope>
    <source>
        <strain evidence="3 4">NBRC 16205</strain>
    </source>
</reference>
<organism evidence="3 4">
    <name type="scientific">Pseudonocardia sulfidoxydans NBRC 16205</name>
    <dbReference type="NCBI Taxonomy" id="1223511"/>
    <lineage>
        <taxon>Bacteria</taxon>
        <taxon>Bacillati</taxon>
        <taxon>Actinomycetota</taxon>
        <taxon>Actinomycetes</taxon>
        <taxon>Pseudonocardiales</taxon>
        <taxon>Pseudonocardiaceae</taxon>
        <taxon>Pseudonocardia</taxon>
    </lineage>
</organism>
<proteinExistence type="predicted"/>
<sequence length="415" mass="43376">MGRSWVRYIGVVGLTITLTVAGAGPAAATASPTGGHSAGRSLDPSTLAEVQRIIARFQDTNHTPGVLVGIWSPKGNFVSATGVADLTTGAPLTPDMQFKIASQTKAFTGNLVLQLVGEGRVALDDHISRWVAGVPNGDRITIRQLLTMTSGLSTGFLVQEANVNKLATGCTEAEVLAAGAAEPPVAEPGEMWSYSNYGYDLLGRVVELTTGVDISTAIQQRIAEPLGLHRTFLPRSGNGLTKPFTHGYGTGGVLSAVAPGVASDDVTSLHQSCVGASGGMVSTLSDLRVWSRALATGALLEPEVWREATKDPIPYVFSDGYNGTGRWFQGLGFVRSGPFIGKEGSFPGYESITMYSPSRHTTIEVVATKQPNGITPTLMFQALAMALYGPDLGFGLTPEQALTPGYTGLPPVSGP</sequence>
<keyword evidence="1" id="KW-0732">Signal</keyword>